<dbReference type="InParanoid" id="E2BTU4"/>
<gene>
    <name evidence="2" type="ORF">EAI_11871</name>
</gene>
<dbReference type="AlphaFoldDB" id="E2BTU4"/>
<dbReference type="EMBL" id="GL450531">
    <property type="protein sequence ID" value="EFN80843.1"/>
    <property type="molecule type" value="Genomic_DNA"/>
</dbReference>
<protein>
    <submittedName>
        <fullName evidence="2">Uncharacterized protein</fullName>
    </submittedName>
</protein>
<proteinExistence type="predicted"/>
<name>E2BTU4_HARSA</name>
<reference evidence="2 3" key="1">
    <citation type="journal article" date="2010" name="Science">
        <title>Genomic comparison of the ants Camponotus floridanus and Harpegnathos saltator.</title>
        <authorList>
            <person name="Bonasio R."/>
            <person name="Zhang G."/>
            <person name="Ye C."/>
            <person name="Mutti N.S."/>
            <person name="Fang X."/>
            <person name="Qin N."/>
            <person name="Donahue G."/>
            <person name="Yang P."/>
            <person name="Li Q."/>
            <person name="Li C."/>
            <person name="Zhang P."/>
            <person name="Huang Z."/>
            <person name="Berger S.L."/>
            <person name="Reinberg D."/>
            <person name="Wang J."/>
            <person name="Liebig J."/>
        </authorList>
    </citation>
    <scope>NUCLEOTIDE SEQUENCE [LARGE SCALE GENOMIC DNA]</scope>
    <source>
        <strain evidence="2 3">R22 G/1</strain>
    </source>
</reference>
<feature type="region of interest" description="Disordered" evidence="1">
    <location>
        <begin position="1"/>
        <end position="48"/>
    </location>
</feature>
<organism evidence="3">
    <name type="scientific">Harpegnathos saltator</name>
    <name type="common">Jerdon's jumping ant</name>
    <dbReference type="NCBI Taxonomy" id="610380"/>
    <lineage>
        <taxon>Eukaryota</taxon>
        <taxon>Metazoa</taxon>
        <taxon>Ecdysozoa</taxon>
        <taxon>Arthropoda</taxon>
        <taxon>Hexapoda</taxon>
        <taxon>Insecta</taxon>
        <taxon>Pterygota</taxon>
        <taxon>Neoptera</taxon>
        <taxon>Endopterygota</taxon>
        <taxon>Hymenoptera</taxon>
        <taxon>Apocrita</taxon>
        <taxon>Aculeata</taxon>
        <taxon>Formicoidea</taxon>
        <taxon>Formicidae</taxon>
        <taxon>Ponerinae</taxon>
        <taxon>Ponerini</taxon>
        <taxon>Harpegnathos</taxon>
    </lineage>
</organism>
<dbReference type="Proteomes" id="UP000008237">
    <property type="component" value="Unassembled WGS sequence"/>
</dbReference>
<evidence type="ECO:0000313" key="2">
    <source>
        <dbReference type="EMBL" id="EFN80843.1"/>
    </source>
</evidence>
<keyword evidence="3" id="KW-1185">Reference proteome</keyword>
<evidence type="ECO:0000256" key="1">
    <source>
        <dbReference type="SAM" id="MobiDB-lite"/>
    </source>
</evidence>
<accession>E2BTU4</accession>
<evidence type="ECO:0000313" key="3">
    <source>
        <dbReference type="Proteomes" id="UP000008237"/>
    </source>
</evidence>
<sequence length="463" mass="50185">MSATSLELDRLGVARGAGGGQSGDPASRWVEAGGRSPGRPMKVTPLLGPPPLACTSTLRSMPRSPDLCYARQPHVVDPAMTPTSAPVPTPTSASGPNNPVAMSQLGTVYATKRRRRNGKRSSEFLADKVASVRAFTHDADKRRSVASVLRRILRKRSVKRIMASRNDIVQAAVVLCARGLQAEIRGSVTKYKKKKKNVDTLRLGDTCALECADLRAPCEIGQVDSCDEGVSVTLAHGLCRDMELSERNEKVLYHNRKTRRFPRPARPIDASRQAVCVIGKSSPCDARSLGEYRSFGSDTAASSAHNVSAICIIQNNTLGISETSEEMLVSTSKLEPRFLSPTAFVSNSIHSSREKKGDTCLNYRCMTLINNKGCKPFPDKCQLVKNIMKIKNVGEFGISVIEDVALHDEVQSGGGGSYRSNNRGFNAFKTRVLLETRTAGPAPSTARPVSLDLGQTFCYLSIF</sequence>
<feature type="compositionally biased region" description="Low complexity" evidence="1">
    <location>
        <begin position="81"/>
        <end position="96"/>
    </location>
</feature>
<feature type="region of interest" description="Disordered" evidence="1">
    <location>
        <begin position="81"/>
        <end position="103"/>
    </location>
</feature>